<evidence type="ECO:0000256" key="1">
    <source>
        <dbReference type="SAM" id="MobiDB-lite"/>
    </source>
</evidence>
<name>A0ABY9J598_9ACTN</name>
<evidence type="ECO:0000313" key="2">
    <source>
        <dbReference type="EMBL" id="WLQ62034.1"/>
    </source>
</evidence>
<keyword evidence="2" id="KW-0614">Plasmid</keyword>
<dbReference type="EMBL" id="CP120989">
    <property type="protein sequence ID" value="WLQ62034.1"/>
    <property type="molecule type" value="Genomic_DNA"/>
</dbReference>
<organism evidence="2 3">
    <name type="scientific">Streptomyces poriferorum</name>
    <dbReference type="NCBI Taxonomy" id="2798799"/>
    <lineage>
        <taxon>Bacteria</taxon>
        <taxon>Bacillati</taxon>
        <taxon>Actinomycetota</taxon>
        <taxon>Actinomycetes</taxon>
        <taxon>Kitasatosporales</taxon>
        <taxon>Streptomycetaceae</taxon>
        <taxon>Streptomyces</taxon>
    </lineage>
</organism>
<accession>A0ABY9J598</accession>
<gene>
    <name evidence="2" type="ORF">P8A19_41920</name>
</gene>
<evidence type="ECO:0000313" key="3">
    <source>
        <dbReference type="Proteomes" id="UP001235744"/>
    </source>
</evidence>
<reference evidence="2 3" key="1">
    <citation type="submission" date="2023-03" db="EMBL/GenBank/DDBJ databases">
        <title>Isolation and description of six Streptomyces strains from soil environments, able to metabolize different microbial glucans.</title>
        <authorList>
            <person name="Widen T."/>
            <person name="Larsbrink J."/>
        </authorList>
    </citation>
    <scope>NUCLEOTIDE SEQUENCE [LARGE SCALE GENOMIC DNA]</scope>
    <source>
        <strain evidence="2 3">Alt2</strain>
        <plasmid evidence="2 3">unnamed1</plasmid>
    </source>
</reference>
<geneLocation type="plasmid" evidence="2 3">
    <name>unnamed1</name>
</geneLocation>
<protein>
    <submittedName>
        <fullName evidence="2">Uncharacterized protein</fullName>
    </submittedName>
</protein>
<dbReference type="Proteomes" id="UP001235744">
    <property type="component" value="Plasmid unnamed1"/>
</dbReference>
<dbReference type="RefSeq" id="WP_306106388.1">
    <property type="nucleotide sequence ID" value="NZ_CP120989.1"/>
</dbReference>
<keyword evidence="3" id="KW-1185">Reference proteome</keyword>
<sequence length="517" mass="55440">MATLDELFDTAGDRLRTAAATSSPDRAAAAGHLDRFLSALTEPLGLAAGETTQSFGTDDLVFHLGRASDALQSVRRLLPPPTTVSTESHLLDASAAVNAVCDVVQSHRGPDLMPLSAYAYALTTGPAHHYLTRRCAELAWGAAQVASSLAQDTLDPSAAAAFTDVRRFLSKASVFGRDGTRDADAAIGALSLTLPVYPVQAESADRTRDVPAHLAQDCDRLSRAAFETLRHRSDHRMSGSDLQQLARWTAMQRLLAGRVLLRAAEELPDDSAAGLRQSAGTLRESAQAWQKSATAWHRIVDIADPRSHPKLPAPSYEIVRRGEVVRLPQVLPHPSTVIARTAAVRVGQLLYGPEWRPEATDRPDPRKGAEILADTRGPGALAAALYRLPATGWQLALAAPQAVNQARGGLVTDVFEQQAPGLKNHRFRPIARQQLEALAAPYKAILQTEQASAVSLIDIADQAGTPVPRALLDAAAHRGLATAVAQDWAKPPKTAVRPDQPRLRAPQPQVGPRRRSL</sequence>
<proteinExistence type="predicted"/>
<feature type="region of interest" description="Disordered" evidence="1">
    <location>
        <begin position="488"/>
        <end position="517"/>
    </location>
</feature>